<gene>
    <name evidence="1" type="ORF">D0Z00_003318</name>
</gene>
<name>A0ACB6V1M5_9ASCO</name>
<keyword evidence="2" id="KW-1185">Reference proteome</keyword>
<comment type="caution">
    <text evidence="1">The sequence shown here is derived from an EMBL/GenBank/DDBJ whole genome shotgun (WGS) entry which is preliminary data.</text>
</comment>
<proteinExistence type="predicted"/>
<accession>A0ACB6V1M5</accession>
<organism evidence="1 2">
    <name type="scientific">Geotrichum galactomycetum</name>
    <dbReference type="NCBI Taxonomy" id="27317"/>
    <lineage>
        <taxon>Eukaryota</taxon>
        <taxon>Fungi</taxon>
        <taxon>Dikarya</taxon>
        <taxon>Ascomycota</taxon>
        <taxon>Saccharomycotina</taxon>
        <taxon>Dipodascomycetes</taxon>
        <taxon>Dipodascales</taxon>
        <taxon>Dipodascaceae</taxon>
        <taxon>Geotrichum</taxon>
    </lineage>
</organism>
<dbReference type="EMBL" id="QVQA01000141">
    <property type="protein sequence ID" value="KAF5094989.1"/>
    <property type="molecule type" value="Genomic_DNA"/>
</dbReference>
<reference evidence="1 2" key="1">
    <citation type="journal article" date="2020" name="Front. Microbiol.">
        <title>Phenotypic and Genetic Characterization of the Cheese Ripening Yeast Geotrichum candidum.</title>
        <authorList>
            <person name="Perkins V."/>
            <person name="Vignola S."/>
            <person name="Lessard M.H."/>
            <person name="Plante P.L."/>
            <person name="Corbeil J."/>
            <person name="Dugat-Bony E."/>
            <person name="Frenette M."/>
            <person name="Labrie S."/>
        </authorList>
    </citation>
    <scope>NUCLEOTIDE SEQUENCE [LARGE SCALE GENOMIC DNA]</scope>
    <source>
        <strain evidence="1 2">LMA-1147</strain>
    </source>
</reference>
<evidence type="ECO:0000313" key="1">
    <source>
        <dbReference type="EMBL" id="KAF5094989.1"/>
    </source>
</evidence>
<sequence length="914" mass="102967">MSTPTQLRSFWNEFENKPDNEASGSSPTRSPIRSNRSSLQSNAFVQMDLNSSTRLNSPYSSQMSPHRHQRKSSQRESIGSTTKDSPVRPFNKENYSIPINTNESPSNVSKAMPTSDYDRFPLFMSTASEPTAGPEPVVSEPFSAGPDEYQQSTKNSRESDNFTKYLGSKNSRLSDATIIHHPIDWNTTSHTQSGYDDYNDNYPPADTYSQSGYYYDDGHLPVTEEEDTSQIATPVPEDYDSTTPTIDNSLAFTKSVHIPVSNSATRTPVATATPTFPQTPAQSSTEYSHIKIKSEPTEEQPWTPPVNSPYSNSPVRNPANGMYANQGFPSTPKIKTEPVDDSYNAYANVQIKQEPVDDIYSTPRQNSSNYHYQNTPVIKTEPGLETPIFRVLGSGNNTPAFPHHPHFDSPEKEPVSGMKLIDKLQPSISEEPTEENQTSERGEAAESQEVHNEEQARLQETNAVPKAENTQQTISGDSLQAQFQESRQPVSEFQQPNLNIPVESEESQTAQPSLESEAPISDSYGQNEEEDEEEEDEEQKQPKNALPPTIFAPGTKLRARPSMTFRDLNHDDQEEEDEEENEDENEDDIDSPIEEENNISVQSVELPKLELDLFDLNLEATAPVPVHDTWDDLTAKDGSFGRVSIAFKDYESQIFGKPGSFDVPIYNHWATSGIAGGSKTKRPAYLVGVLQVQMMFIPRHSKREELPHTLRDAMSMINQGKEQRETDKRALEERVKAQKEAQEQERRNATKHEGFLSQLGGDCTYWRRRFFKLDGPELTAYSETTRKPRASINLVKAIRVVEDKSTLTEKMVSVGNEKSAAGRRRRKSAFAEQEEAFMFVDSGFRIRFSNGEIIDFYADTMERKEEWVQVLKNVISKALDAKVKVANLKEEINYMPSSKPLPLWVERVLDQESA</sequence>
<protein>
    <submittedName>
        <fullName evidence="1">Uncharacterized protein</fullName>
    </submittedName>
</protein>
<evidence type="ECO:0000313" key="2">
    <source>
        <dbReference type="Proteomes" id="UP000744676"/>
    </source>
</evidence>
<dbReference type="Proteomes" id="UP000744676">
    <property type="component" value="Unassembled WGS sequence"/>
</dbReference>